<evidence type="ECO:0000256" key="1">
    <source>
        <dbReference type="SAM" id="MobiDB-lite"/>
    </source>
</evidence>
<proteinExistence type="predicted"/>
<organism evidence="3 4">
    <name type="scientific">Thermocatellispora tengchongensis</name>
    <dbReference type="NCBI Taxonomy" id="1073253"/>
    <lineage>
        <taxon>Bacteria</taxon>
        <taxon>Bacillati</taxon>
        <taxon>Actinomycetota</taxon>
        <taxon>Actinomycetes</taxon>
        <taxon>Streptosporangiales</taxon>
        <taxon>Streptosporangiaceae</taxon>
        <taxon>Thermocatellispora</taxon>
    </lineage>
</organism>
<dbReference type="GO" id="GO:0016020">
    <property type="term" value="C:membrane"/>
    <property type="evidence" value="ECO:0007669"/>
    <property type="project" value="InterPro"/>
</dbReference>
<dbReference type="PANTHER" id="PTHR35335">
    <property type="entry name" value="UPF0716 PROTEIN FXSA"/>
    <property type="match status" value="1"/>
</dbReference>
<gene>
    <name evidence="3" type="ORF">HNP84_008757</name>
</gene>
<feature type="region of interest" description="Disordered" evidence="1">
    <location>
        <begin position="150"/>
        <end position="184"/>
    </location>
</feature>
<keyword evidence="2" id="KW-0812">Transmembrane</keyword>
<evidence type="ECO:0000313" key="4">
    <source>
        <dbReference type="Proteomes" id="UP000578449"/>
    </source>
</evidence>
<feature type="transmembrane region" description="Helical" evidence="2">
    <location>
        <begin position="26"/>
        <end position="47"/>
    </location>
</feature>
<evidence type="ECO:0000313" key="3">
    <source>
        <dbReference type="EMBL" id="MBB5138995.1"/>
    </source>
</evidence>
<evidence type="ECO:0000256" key="2">
    <source>
        <dbReference type="SAM" id="Phobius"/>
    </source>
</evidence>
<keyword evidence="2" id="KW-1133">Transmembrane helix</keyword>
<sequence length="184" mass="19761">MRLLLFLAFLVVPVLEIWLLIQVGEVIGGWSTVALLLADSLLGAWLVRREGRRAWRSLQDALASGRMPERELADAGVVLAGGMLLLTPGFLTDVLGFACVVPLTRPLVRKALSWFFARRLRRYAQAGGPLGAGGGPFLGGPFTGAPGPFAQDLFGDSSAHEPARPNGRGPVIHGQVIREEERDA</sequence>
<reference evidence="3 4" key="1">
    <citation type="submission" date="2020-08" db="EMBL/GenBank/DDBJ databases">
        <title>Genomic Encyclopedia of Type Strains, Phase IV (KMG-IV): sequencing the most valuable type-strain genomes for metagenomic binning, comparative biology and taxonomic classification.</title>
        <authorList>
            <person name="Goeker M."/>
        </authorList>
    </citation>
    <scope>NUCLEOTIDE SEQUENCE [LARGE SCALE GENOMIC DNA]</scope>
    <source>
        <strain evidence="3 4">DSM 45615</strain>
    </source>
</reference>
<comment type="caution">
    <text evidence="3">The sequence shown here is derived from an EMBL/GenBank/DDBJ whole genome shotgun (WGS) entry which is preliminary data.</text>
</comment>
<dbReference type="NCBIfam" id="NF008528">
    <property type="entry name" value="PRK11463.1-2"/>
    <property type="match status" value="1"/>
</dbReference>
<name>A0A840PSS5_9ACTN</name>
<dbReference type="AlphaFoldDB" id="A0A840PSS5"/>
<dbReference type="RefSeq" id="WP_185055838.1">
    <property type="nucleotide sequence ID" value="NZ_BAABIX010000014.1"/>
</dbReference>
<protein>
    <submittedName>
        <fullName evidence="3">UPF0716 protein FxsA</fullName>
    </submittedName>
</protein>
<dbReference type="Proteomes" id="UP000578449">
    <property type="component" value="Unassembled WGS sequence"/>
</dbReference>
<accession>A0A840PSS5</accession>
<keyword evidence="4" id="KW-1185">Reference proteome</keyword>
<dbReference type="PANTHER" id="PTHR35335:SF1">
    <property type="entry name" value="UPF0716 PROTEIN FXSA"/>
    <property type="match status" value="1"/>
</dbReference>
<dbReference type="EMBL" id="JACHGN010000026">
    <property type="protein sequence ID" value="MBB5138995.1"/>
    <property type="molecule type" value="Genomic_DNA"/>
</dbReference>
<dbReference type="InterPro" id="IPR007313">
    <property type="entry name" value="FxsA"/>
</dbReference>
<dbReference type="Pfam" id="PF04186">
    <property type="entry name" value="FxsA"/>
    <property type="match status" value="1"/>
</dbReference>
<keyword evidence="2" id="KW-0472">Membrane</keyword>